<dbReference type="KEGG" id="ssai:N0B31_08635"/>
<dbReference type="InterPro" id="IPR023298">
    <property type="entry name" value="ATPase_P-typ_TM_dom_sf"/>
</dbReference>
<evidence type="ECO:0000256" key="11">
    <source>
        <dbReference type="SAM" id="Phobius"/>
    </source>
</evidence>
<comment type="subcellular location">
    <subcellularLocation>
        <location evidence="1">Endomembrane system</location>
        <topology evidence="1">Multi-pass membrane protein</topology>
    </subcellularLocation>
</comment>
<sequence>MSDAAATTTDDQPTDAGTSTGTDWHALSVEETFDRLDSGADGLSAAEAATRRERYGPNELPAADGRSALSVLADQFRSVLVLVLVVAAALSAATGHVIDAVLIAGILVANGLFGFVQDYRAERALEALREMAALEATVSRPDGTERVDARELVPGDVVVLESGDSVPADARLVTAESLSAEEASLTGESVPVEKSTDPLDPETPLADRTDLVFRGTSVARGRARAVIVATGSDTELGGIATALRESSDEETPLQADLDQLGRRLAVGVFVVAAVVLPLLVLGGTDTVQAALTAVSLAVAAVPEGLPAVVTLTLALGVRRMAAENALVRRLPAVEALGAVDVVCTDKTGTITEGEMRVTEAWVPDETFELDDVAEDERLRGLLEAGALCNDATVEDGDPTERALVLAAEDVGMDVAALRERRPRTDERPFDADRRRMATVHGEDVYVKGGPGAVLDRATAYRGSDGDEPLDDATRDRVLEQVEAFSDRALRVLAVAEGSDPANPESSLTLLGLVGMLDPPREEVAEAIEDTKHAGVAVKMITGDHPGTAAAIAEQVGIGGEVLTGSEVDGMDDATLAERVESVDVFARVTPSGKVRLLEALQENGHAVAMTGDGVNDAPALRRADVGIGMGIRGTDVAREASDVVLLDDNYATIRNAVRRGRTIFDNVWKFVAYLLSANLAEVLLVLLASLAGYLILPAVQLLWINLLTDGLPALAIGADPASEDVMERPPRDTEKGVIDGGLLRVGGGVALTTTVVLLGLTFLTLDGAPTATEYAVTMVFTAFVVFEFTKLYVVRWARGTLPGTNRWLEVAVVVSFLLHLTVLYTPLSGPFGTVPLSLADWGLIGGALVLAVPGFVASAVLSRRWARDTGTAAQ</sequence>
<dbReference type="GO" id="GO:0016020">
    <property type="term" value="C:membrane"/>
    <property type="evidence" value="ECO:0007669"/>
    <property type="project" value="InterPro"/>
</dbReference>
<keyword evidence="6" id="KW-0460">Magnesium</keyword>
<feature type="compositionally biased region" description="Low complexity" evidence="10">
    <location>
        <begin position="1"/>
        <end position="16"/>
    </location>
</feature>
<dbReference type="Gene3D" id="1.20.1110.10">
    <property type="entry name" value="Calcium-transporting ATPase, transmembrane domain"/>
    <property type="match status" value="1"/>
</dbReference>
<dbReference type="SUPFAM" id="SSF56784">
    <property type="entry name" value="HAD-like"/>
    <property type="match status" value="1"/>
</dbReference>
<evidence type="ECO:0000256" key="7">
    <source>
        <dbReference type="ARBA" id="ARBA00022967"/>
    </source>
</evidence>
<dbReference type="SUPFAM" id="SSF81660">
    <property type="entry name" value="Metal cation-transporting ATPase, ATP-binding domain N"/>
    <property type="match status" value="1"/>
</dbReference>
<feature type="transmembrane region" description="Helical" evidence="11">
    <location>
        <begin position="839"/>
        <end position="861"/>
    </location>
</feature>
<keyword evidence="9 11" id="KW-0472">Membrane</keyword>
<dbReference type="FunFam" id="2.70.150.10:FF:000160">
    <property type="entry name" value="Sarcoplasmic/endoplasmic reticulum calcium ATPase 1"/>
    <property type="match status" value="1"/>
</dbReference>
<evidence type="ECO:0000256" key="6">
    <source>
        <dbReference type="ARBA" id="ARBA00022842"/>
    </source>
</evidence>
<name>A0A9E7R703_9EURY</name>
<evidence type="ECO:0000256" key="2">
    <source>
        <dbReference type="ARBA" id="ARBA00022553"/>
    </source>
</evidence>
<dbReference type="Gene3D" id="2.70.150.10">
    <property type="entry name" value="Calcium-transporting ATPase, cytoplasmic transduction domain A"/>
    <property type="match status" value="1"/>
</dbReference>
<dbReference type="InterPro" id="IPR044492">
    <property type="entry name" value="P_typ_ATPase_HD_dom"/>
</dbReference>
<feature type="region of interest" description="Disordered" evidence="10">
    <location>
        <begin position="180"/>
        <end position="206"/>
    </location>
</feature>
<dbReference type="Pfam" id="PF00690">
    <property type="entry name" value="Cation_ATPase_N"/>
    <property type="match status" value="1"/>
</dbReference>
<gene>
    <name evidence="13" type="ORF">N0B31_08635</name>
</gene>
<feature type="transmembrane region" description="Helical" evidence="11">
    <location>
        <begin position="670"/>
        <end position="696"/>
    </location>
</feature>
<dbReference type="GO" id="GO:0016887">
    <property type="term" value="F:ATP hydrolysis activity"/>
    <property type="evidence" value="ECO:0007669"/>
    <property type="project" value="InterPro"/>
</dbReference>
<feature type="transmembrane region" description="Helical" evidence="11">
    <location>
        <begin position="76"/>
        <end position="94"/>
    </location>
</feature>
<keyword evidence="7" id="KW-1278">Translocase</keyword>
<feature type="transmembrane region" description="Helical" evidence="11">
    <location>
        <begin position="264"/>
        <end position="283"/>
    </location>
</feature>
<evidence type="ECO:0000256" key="9">
    <source>
        <dbReference type="ARBA" id="ARBA00023136"/>
    </source>
</evidence>
<feature type="region of interest" description="Disordered" evidence="10">
    <location>
        <begin position="1"/>
        <end position="24"/>
    </location>
</feature>
<dbReference type="InterPro" id="IPR018303">
    <property type="entry name" value="ATPase_P-typ_P_site"/>
</dbReference>
<dbReference type="GO" id="GO:0005524">
    <property type="term" value="F:ATP binding"/>
    <property type="evidence" value="ECO:0007669"/>
    <property type="project" value="UniProtKB-KW"/>
</dbReference>
<evidence type="ECO:0000256" key="4">
    <source>
        <dbReference type="ARBA" id="ARBA00022741"/>
    </source>
</evidence>
<dbReference type="Pfam" id="PF00122">
    <property type="entry name" value="E1-E2_ATPase"/>
    <property type="match status" value="1"/>
</dbReference>
<dbReference type="AlphaFoldDB" id="A0A9E7R703"/>
<dbReference type="EMBL" id="CP104003">
    <property type="protein sequence ID" value="UWM56349.1"/>
    <property type="molecule type" value="Genomic_DNA"/>
</dbReference>
<dbReference type="RefSeq" id="WP_260643463.1">
    <property type="nucleotide sequence ID" value="NZ_CP104003.1"/>
</dbReference>
<dbReference type="PRINTS" id="PR00119">
    <property type="entry name" value="CATATPASE"/>
</dbReference>
<evidence type="ECO:0000313" key="13">
    <source>
        <dbReference type="EMBL" id="UWM56349.1"/>
    </source>
</evidence>
<dbReference type="SUPFAM" id="SSF81665">
    <property type="entry name" value="Calcium ATPase, transmembrane domain M"/>
    <property type="match status" value="1"/>
</dbReference>
<protein>
    <submittedName>
        <fullName evidence="13">Cation-transporting P-type ATPase</fullName>
    </submittedName>
</protein>
<evidence type="ECO:0000256" key="5">
    <source>
        <dbReference type="ARBA" id="ARBA00022840"/>
    </source>
</evidence>
<dbReference type="GeneID" id="74942483"/>
<dbReference type="InterPro" id="IPR059000">
    <property type="entry name" value="ATPase_P-type_domA"/>
</dbReference>
<dbReference type="InterPro" id="IPR006068">
    <property type="entry name" value="ATPase_P-typ_cation-transptr_C"/>
</dbReference>
<dbReference type="PANTHER" id="PTHR42861">
    <property type="entry name" value="CALCIUM-TRANSPORTING ATPASE"/>
    <property type="match status" value="1"/>
</dbReference>
<dbReference type="Gene3D" id="3.40.1110.10">
    <property type="entry name" value="Calcium-transporting ATPase, cytoplasmic domain N"/>
    <property type="match status" value="1"/>
</dbReference>
<dbReference type="Proteomes" id="UP001057580">
    <property type="component" value="Chromosome"/>
</dbReference>
<evidence type="ECO:0000256" key="1">
    <source>
        <dbReference type="ARBA" id="ARBA00004127"/>
    </source>
</evidence>
<feature type="transmembrane region" description="Helical" evidence="11">
    <location>
        <begin position="100"/>
        <end position="119"/>
    </location>
</feature>
<dbReference type="SFLD" id="SFLDS00003">
    <property type="entry name" value="Haloacid_Dehalogenase"/>
    <property type="match status" value="1"/>
</dbReference>
<dbReference type="PRINTS" id="PR00120">
    <property type="entry name" value="HATPASE"/>
</dbReference>
<dbReference type="InterPro" id="IPR036412">
    <property type="entry name" value="HAD-like_sf"/>
</dbReference>
<keyword evidence="14" id="KW-1185">Reference proteome</keyword>
<dbReference type="SFLD" id="SFLDG00002">
    <property type="entry name" value="C1.7:_P-type_atpase_like"/>
    <property type="match status" value="1"/>
</dbReference>
<feature type="domain" description="Cation-transporting P-type ATPase N-terminal" evidence="12">
    <location>
        <begin position="23"/>
        <end position="96"/>
    </location>
</feature>
<dbReference type="InterPro" id="IPR001757">
    <property type="entry name" value="P_typ_ATPase"/>
</dbReference>
<dbReference type="SFLD" id="SFLDF00027">
    <property type="entry name" value="p-type_atpase"/>
    <property type="match status" value="1"/>
</dbReference>
<feature type="transmembrane region" description="Helical" evidence="11">
    <location>
        <begin position="742"/>
        <end position="762"/>
    </location>
</feature>
<evidence type="ECO:0000256" key="8">
    <source>
        <dbReference type="ARBA" id="ARBA00022989"/>
    </source>
</evidence>
<organism evidence="13 14">
    <name type="scientific">Salinirubellus salinus</name>
    <dbReference type="NCBI Taxonomy" id="1364945"/>
    <lineage>
        <taxon>Archaea</taxon>
        <taxon>Methanobacteriati</taxon>
        <taxon>Methanobacteriota</taxon>
        <taxon>Stenosarchaea group</taxon>
        <taxon>Halobacteria</taxon>
        <taxon>Halobacteriales</taxon>
        <taxon>Natronomonadaceae</taxon>
        <taxon>Salinirubellus</taxon>
    </lineage>
</organism>
<feature type="transmembrane region" description="Helical" evidence="11">
    <location>
        <begin position="289"/>
        <end position="315"/>
    </location>
</feature>
<evidence type="ECO:0000256" key="10">
    <source>
        <dbReference type="SAM" id="MobiDB-lite"/>
    </source>
</evidence>
<feature type="transmembrane region" description="Helical" evidence="11">
    <location>
        <begin position="806"/>
        <end position="827"/>
    </location>
</feature>
<keyword evidence="4" id="KW-0547">Nucleotide-binding</keyword>
<feature type="transmembrane region" description="Helical" evidence="11">
    <location>
        <begin position="702"/>
        <end position="721"/>
    </location>
</feature>
<evidence type="ECO:0000256" key="3">
    <source>
        <dbReference type="ARBA" id="ARBA00022692"/>
    </source>
</evidence>
<dbReference type="SUPFAM" id="SSF81653">
    <property type="entry name" value="Calcium ATPase, transduction domain A"/>
    <property type="match status" value="1"/>
</dbReference>
<dbReference type="InterPro" id="IPR004014">
    <property type="entry name" value="ATPase_P-typ_cation-transptr_N"/>
</dbReference>
<feature type="transmembrane region" description="Helical" evidence="11">
    <location>
        <begin position="774"/>
        <end position="794"/>
    </location>
</feature>
<reference evidence="13" key="1">
    <citation type="submission" date="2022-09" db="EMBL/GenBank/DDBJ databases">
        <title>Diverse halophilic archaea isolated from saline environments.</title>
        <authorList>
            <person name="Cui H.-L."/>
        </authorList>
    </citation>
    <scope>NUCLEOTIDE SEQUENCE</scope>
    <source>
        <strain evidence="13">ZS-35-S2</strain>
    </source>
</reference>
<keyword evidence="5" id="KW-0067">ATP-binding</keyword>
<proteinExistence type="predicted"/>
<dbReference type="GO" id="GO:0012505">
    <property type="term" value="C:endomembrane system"/>
    <property type="evidence" value="ECO:0007669"/>
    <property type="project" value="UniProtKB-SubCell"/>
</dbReference>
<evidence type="ECO:0000259" key="12">
    <source>
        <dbReference type="SMART" id="SM00831"/>
    </source>
</evidence>
<dbReference type="InterPro" id="IPR008250">
    <property type="entry name" value="ATPase_P-typ_transduc_dom_A_sf"/>
</dbReference>
<accession>A0A9E7R703</accession>
<dbReference type="InterPro" id="IPR023214">
    <property type="entry name" value="HAD_sf"/>
</dbReference>
<dbReference type="SMART" id="SM00831">
    <property type="entry name" value="Cation_ATPase_N"/>
    <property type="match status" value="1"/>
</dbReference>
<dbReference type="InterPro" id="IPR023299">
    <property type="entry name" value="ATPase_P-typ_cyto_dom_N"/>
</dbReference>
<keyword evidence="2" id="KW-0597">Phosphoprotein</keyword>
<dbReference type="NCBIfam" id="TIGR01494">
    <property type="entry name" value="ATPase_P-type"/>
    <property type="match status" value="2"/>
</dbReference>
<keyword evidence="3 11" id="KW-0812">Transmembrane</keyword>
<evidence type="ECO:0000313" key="14">
    <source>
        <dbReference type="Proteomes" id="UP001057580"/>
    </source>
</evidence>
<dbReference type="Pfam" id="PF00689">
    <property type="entry name" value="Cation_ATPase_C"/>
    <property type="match status" value="1"/>
</dbReference>
<dbReference type="PROSITE" id="PS00154">
    <property type="entry name" value="ATPASE_E1_E2"/>
    <property type="match status" value="1"/>
</dbReference>
<dbReference type="Gene3D" id="3.40.50.1000">
    <property type="entry name" value="HAD superfamily/HAD-like"/>
    <property type="match status" value="1"/>
</dbReference>
<keyword evidence="8 11" id="KW-1133">Transmembrane helix</keyword>
<dbReference type="Pfam" id="PF13246">
    <property type="entry name" value="Cation_ATPase"/>
    <property type="match status" value="1"/>
</dbReference>